<dbReference type="GO" id="GO:0044550">
    <property type="term" value="P:secondary metabolite biosynthetic process"/>
    <property type="evidence" value="ECO:0007669"/>
    <property type="project" value="TreeGrafter"/>
</dbReference>
<dbReference type="PANTHER" id="PTHR45527:SF1">
    <property type="entry name" value="FATTY ACID SYNTHASE"/>
    <property type="match status" value="1"/>
</dbReference>
<protein>
    <recommendedName>
        <fullName evidence="5">Condensation domain-containing protein</fullName>
    </recommendedName>
</protein>
<dbReference type="GO" id="GO:0043041">
    <property type="term" value="P:amino acid activation for nonribosomal peptide biosynthetic process"/>
    <property type="evidence" value="ECO:0007669"/>
    <property type="project" value="TreeGrafter"/>
</dbReference>
<dbReference type="Gene3D" id="1.10.10.1830">
    <property type="entry name" value="Non-ribosomal peptide synthase, adenylation domain"/>
    <property type="match status" value="1"/>
</dbReference>
<dbReference type="Pfam" id="PF18563">
    <property type="entry name" value="TubC_N"/>
    <property type="match status" value="1"/>
</dbReference>
<feature type="domain" description="TubC N-terminal docking" evidence="2">
    <location>
        <begin position="7"/>
        <end position="54"/>
    </location>
</feature>
<dbReference type="SUPFAM" id="SSF52777">
    <property type="entry name" value="CoA-dependent acyltransferases"/>
    <property type="match status" value="1"/>
</dbReference>
<dbReference type="InterPro" id="IPR023213">
    <property type="entry name" value="CAT-like_dom_sf"/>
</dbReference>
<dbReference type="InterPro" id="IPR001242">
    <property type="entry name" value="Condensation_dom"/>
</dbReference>
<sequence length="304" mass="34295">MTSETAELLERLRRLDIRLRLDGERLTVNAPEGALTPALREELGRRRDEVKAHLATQARRAPPPMVRVPREANMPVSHTQQRLWFIKQMDPGSHVYNVVSALRMTGQLDRPALQRALASLIARHEALRTRFLSVEGTPRCAVEAHVEPALEIVDLHHLPGLQRERAAFDRAVEFSRQPVDIGTAPLLRCLLVRKDEEHHDLVFVIDHIVSDGLSLGILLEDFAVLYAQHCGDPATELPDLPLQYIDYAHWEQATFAHGALEEDRAYWTQQLAALPDRSRCRLTGRGPPSAARGARAPCCSCRRR</sequence>
<dbReference type="Gene3D" id="3.30.559.30">
    <property type="entry name" value="Nonribosomal peptide synthetase, condensation domain"/>
    <property type="match status" value="1"/>
</dbReference>
<dbReference type="EMBL" id="VOPW01000001">
    <property type="protein sequence ID" value="TXC66084.1"/>
    <property type="molecule type" value="Genomic_DNA"/>
</dbReference>
<comment type="caution">
    <text evidence="3">The sequence shown here is derived from an EMBL/GenBank/DDBJ whole genome shotgun (WGS) entry which is preliminary data.</text>
</comment>
<dbReference type="Gene3D" id="3.30.559.10">
    <property type="entry name" value="Chloramphenicol acetyltransferase-like domain"/>
    <property type="match status" value="1"/>
</dbReference>
<dbReference type="Pfam" id="PF00668">
    <property type="entry name" value="Condensation"/>
    <property type="match status" value="1"/>
</dbReference>
<dbReference type="GO" id="GO:0031177">
    <property type="term" value="F:phosphopantetheine binding"/>
    <property type="evidence" value="ECO:0007669"/>
    <property type="project" value="TreeGrafter"/>
</dbReference>
<proteinExistence type="predicted"/>
<dbReference type="InterPro" id="IPR041464">
    <property type="entry name" value="TubC_N"/>
</dbReference>
<dbReference type="AlphaFoldDB" id="A0A5C6TZH2"/>
<evidence type="ECO:0000259" key="2">
    <source>
        <dbReference type="Pfam" id="PF18563"/>
    </source>
</evidence>
<gene>
    <name evidence="3" type="ORF">FSC37_09560</name>
</gene>
<evidence type="ECO:0000313" key="3">
    <source>
        <dbReference type="EMBL" id="TXC66084.1"/>
    </source>
</evidence>
<keyword evidence="4" id="KW-1185">Reference proteome</keyword>
<evidence type="ECO:0000313" key="4">
    <source>
        <dbReference type="Proteomes" id="UP000321832"/>
    </source>
</evidence>
<feature type="domain" description="Condensation" evidence="1">
    <location>
        <begin position="73"/>
        <end position="276"/>
    </location>
</feature>
<reference evidence="3 4" key="1">
    <citation type="submission" date="2019-08" db="EMBL/GenBank/DDBJ databases">
        <authorList>
            <person name="Khan S.A."/>
            <person name="Jeon C.O."/>
            <person name="Jeong S.E."/>
        </authorList>
    </citation>
    <scope>NUCLEOTIDE SEQUENCE [LARGE SCALE GENOMIC DNA]</scope>
    <source>
        <strain evidence="4">IMCC1728</strain>
    </source>
</reference>
<evidence type="ECO:0000259" key="1">
    <source>
        <dbReference type="Pfam" id="PF00668"/>
    </source>
</evidence>
<dbReference type="PANTHER" id="PTHR45527">
    <property type="entry name" value="NONRIBOSOMAL PEPTIDE SYNTHETASE"/>
    <property type="match status" value="1"/>
</dbReference>
<accession>A0A5C6TZH2</accession>
<dbReference type="GO" id="GO:0003824">
    <property type="term" value="F:catalytic activity"/>
    <property type="evidence" value="ECO:0007669"/>
    <property type="project" value="InterPro"/>
</dbReference>
<dbReference type="GO" id="GO:0005737">
    <property type="term" value="C:cytoplasm"/>
    <property type="evidence" value="ECO:0007669"/>
    <property type="project" value="TreeGrafter"/>
</dbReference>
<organism evidence="3 4">
    <name type="scientific">Piscinibacter aquaticus</name>
    <dbReference type="NCBI Taxonomy" id="392597"/>
    <lineage>
        <taxon>Bacteria</taxon>
        <taxon>Pseudomonadati</taxon>
        <taxon>Pseudomonadota</taxon>
        <taxon>Betaproteobacteria</taxon>
        <taxon>Burkholderiales</taxon>
        <taxon>Sphaerotilaceae</taxon>
        <taxon>Piscinibacter</taxon>
    </lineage>
</organism>
<dbReference type="InterPro" id="IPR044894">
    <property type="entry name" value="TubC_N_sf"/>
</dbReference>
<evidence type="ECO:0008006" key="5">
    <source>
        <dbReference type="Google" id="ProtNLM"/>
    </source>
</evidence>
<name>A0A5C6TZH2_9BURK</name>
<dbReference type="Proteomes" id="UP000321832">
    <property type="component" value="Unassembled WGS sequence"/>
</dbReference>